<comment type="caution">
    <text evidence="2">The sequence shown here is derived from an EMBL/GenBank/DDBJ whole genome shotgun (WGS) entry which is preliminary data.</text>
</comment>
<keyword evidence="1" id="KW-1133">Transmembrane helix</keyword>
<proteinExistence type="predicted"/>
<dbReference type="Proteomes" id="UP000252585">
    <property type="component" value="Unassembled WGS sequence"/>
</dbReference>
<organism evidence="2 3">
    <name type="scientific">Saliterribacillus persicus</name>
    <dbReference type="NCBI Taxonomy" id="930114"/>
    <lineage>
        <taxon>Bacteria</taxon>
        <taxon>Bacillati</taxon>
        <taxon>Bacillota</taxon>
        <taxon>Bacilli</taxon>
        <taxon>Bacillales</taxon>
        <taxon>Bacillaceae</taxon>
        <taxon>Saliterribacillus</taxon>
    </lineage>
</organism>
<gene>
    <name evidence="2" type="ORF">DFR57_10555</name>
</gene>
<sequence length="48" mass="5171">MKNNTSMMMPILASVGIGALAYYRMRKGNNMKSNANQLASTLSNTMGS</sequence>
<protein>
    <submittedName>
        <fullName evidence="2">Uncharacterized protein</fullName>
    </submittedName>
</protein>
<reference evidence="2 3" key="1">
    <citation type="submission" date="2018-07" db="EMBL/GenBank/DDBJ databases">
        <title>Genomic Encyclopedia of Type Strains, Phase IV (KMG-IV): sequencing the most valuable type-strain genomes for metagenomic binning, comparative biology and taxonomic classification.</title>
        <authorList>
            <person name="Goeker M."/>
        </authorList>
    </citation>
    <scope>NUCLEOTIDE SEQUENCE [LARGE SCALE GENOMIC DNA]</scope>
    <source>
        <strain evidence="2 3">DSM 27696</strain>
    </source>
</reference>
<evidence type="ECO:0000256" key="1">
    <source>
        <dbReference type="SAM" id="Phobius"/>
    </source>
</evidence>
<keyword evidence="3" id="KW-1185">Reference proteome</keyword>
<dbReference type="EMBL" id="QPJJ01000005">
    <property type="protein sequence ID" value="RCW71872.1"/>
    <property type="molecule type" value="Genomic_DNA"/>
</dbReference>
<name>A0A368XV89_9BACI</name>
<dbReference type="RefSeq" id="WP_170132931.1">
    <property type="nucleotide sequence ID" value="NZ_QPJJ01000005.1"/>
</dbReference>
<feature type="transmembrane region" description="Helical" evidence="1">
    <location>
        <begin position="6"/>
        <end position="23"/>
    </location>
</feature>
<keyword evidence="1" id="KW-0812">Transmembrane</keyword>
<evidence type="ECO:0000313" key="3">
    <source>
        <dbReference type="Proteomes" id="UP000252585"/>
    </source>
</evidence>
<accession>A0A368XV89</accession>
<dbReference type="AlphaFoldDB" id="A0A368XV89"/>
<evidence type="ECO:0000313" key="2">
    <source>
        <dbReference type="EMBL" id="RCW71872.1"/>
    </source>
</evidence>
<keyword evidence="1" id="KW-0472">Membrane</keyword>